<name>A0A0L7L5N3_OPEBR</name>
<sequence length="182" mass="19740">MEGKVVIVTGANAGIGFHTAQDLARRGARVILACRDHGRGTAARASIVAETGNNNVVYQHLDLSSLKSVRQFATNIIETEDRLDVLVNNAGIYGFADTFTEDEIIQTMQQVLHADVFDRAVEKTGRIRDSVERGSSRRDHDGYYFTLDARAAVSLLVLVAHVQSDGGGRRTDCHPPGCGEGM</sequence>
<comment type="caution">
    <text evidence="2">The sequence shown here is derived from an EMBL/GenBank/DDBJ whole genome shotgun (WGS) entry which is preliminary data.</text>
</comment>
<dbReference type="AlphaFoldDB" id="A0A0L7L5N3"/>
<dbReference type="Gene3D" id="3.40.50.720">
    <property type="entry name" value="NAD(P)-binding Rossmann-like Domain"/>
    <property type="match status" value="1"/>
</dbReference>
<dbReference type="STRING" id="104452.A0A0L7L5N3"/>
<keyword evidence="1" id="KW-0560">Oxidoreductase</keyword>
<organism evidence="2 3">
    <name type="scientific">Operophtera brumata</name>
    <name type="common">Winter moth</name>
    <name type="synonym">Phalaena brumata</name>
    <dbReference type="NCBI Taxonomy" id="104452"/>
    <lineage>
        <taxon>Eukaryota</taxon>
        <taxon>Metazoa</taxon>
        <taxon>Ecdysozoa</taxon>
        <taxon>Arthropoda</taxon>
        <taxon>Hexapoda</taxon>
        <taxon>Insecta</taxon>
        <taxon>Pterygota</taxon>
        <taxon>Neoptera</taxon>
        <taxon>Endopterygota</taxon>
        <taxon>Lepidoptera</taxon>
        <taxon>Glossata</taxon>
        <taxon>Ditrysia</taxon>
        <taxon>Geometroidea</taxon>
        <taxon>Geometridae</taxon>
        <taxon>Larentiinae</taxon>
        <taxon>Operophtera</taxon>
    </lineage>
</organism>
<dbReference type="SUPFAM" id="SSF51735">
    <property type="entry name" value="NAD(P)-binding Rossmann-fold domains"/>
    <property type="match status" value="1"/>
</dbReference>
<proteinExistence type="predicted"/>
<dbReference type="InterPro" id="IPR002347">
    <property type="entry name" value="SDR_fam"/>
</dbReference>
<keyword evidence="3" id="KW-1185">Reference proteome</keyword>
<dbReference type="EMBL" id="JTDY01002773">
    <property type="protein sequence ID" value="KOB70762.1"/>
    <property type="molecule type" value="Genomic_DNA"/>
</dbReference>
<dbReference type="Proteomes" id="UP000037510">
    <property type="component" value="Unassembled WGS sequence"/>
</dbReference>
<evidence type="ECO:0000313" key="2">
    <source>
        <dbReference type="EMBL" id="KOB70762.1"/>
    </source>
</evidence>
<evidence type="ECO:0000313" key="3">
    <source>
        <dbReference type="Proteomes" id="UP000037510"/>
    </source>
</evidence>
<dbReference type="InterPro" id="IPR036291">
    <property type="entry name" value="NAD(P)-bd_dom_sf"/>
</dbReference>
<accession>A0A0L7L5N3</accession>
<reference evidence="2 3" key="1">
    <citation type="journal article" date="2015" name="Genome Biol. Evol.">
        <title>The genome of winter moth (Operophtera brumata) provides a genomic perspective on sexual dimorphism and phenology.</title>
        <authorList>
            <person name="Derks M.F."/>
            <person name="Smit S."/>
            <person name="Salis L."/>
            <person name="Schijlen E."/>
            <person name="Bossers A."/>
            <person name="Mateman C."/>
            <person name="Pijl A.S."/>
            <person name="de Ridder D."/>
            <person name="Groenen M.A."/>
            <person name="Visser M.E."/>
            <person name="Megens H.J."/>
        </authorList>
    </citation>
    <scope>NUCLEOTIDE SEQUENCE [LARGE SCALE GENOMIC DNA]</scope>
    <source>
        <strain evidence="2">WM2013NL</strain>
        <tissue evidence="2">Head and thorax</tissue>
    </source>
</reference>
<dbReference type="GO" id="GO:0016491">
    <property type="term" value="F:oxidoreductase activity"/>
    <property type="evidence" value="ECO:0007669"/>
    <property type="project" value="UniProtKB-KW"/>
</dbReference>
<protein>
    <submittedName>
        <fullName evidence="2">Short-chain dehydrogenase</fullName>
    </submittedName>
</protein>
<dbReference type="PANTHER" id="PTHR43157">
    <property type="entry name" value="PHOSPHATIDYLINOSITOL-GLYCAN BIOSYNTHESIS CLASS F PROTEIN-RELATED"/>
    <property type="match status" value="1"/>
</dbReference>
<gene>
    <name evidence="2" type="ORF">OBRU01_14118</name>
</gene>
<evidence type="ECO:0000256" key="1">
    <source>
        <dbReference type="ARBA" id="ARBA00023002"/>
    </source>
</evidence>
<dbReference type="Pfam" id="PF00106">
    <property type="entry name" value="adh_short"/>
    <property type="match status" value="1"/>
</dbReference>
<dbReference type="PANTHER" id="PTHR43157:SF31">
    <property type="entry name" value="PHOSPHATIDYLINOSITOL-GLYCAN BIOSYNTHESIS CLASS F PROTEIN"/>
    <property type="match status" value="1"/>
</dbReference>
<dbReference type="PRINTS" id="PR00081">
    <property type="entry name" value="GDHRDH"/>
</dbReference>